<evidence type="ECO:0000259" key="1">
    <source>
        <dbReference type="Pfam" id="PF17921"/>
    </source>
</evidence>
<evidence type="ECO:0000313" key="2">
    <source>
        <dbReference type="EMBL" id="KAH9310095.1"/>
    </source>
</evidence>
<proteinExistence type="predicted"/>
<dbReference type="Gene3D" id="1.10.340.70">
    <property type="match status" value="1"/>
</dbReference>
<feature type="domain" description="Integrase zinc-binding" evidence="1">
    <location>
        <begin position="4"/>
        <end position="59"/>
    </location>
</feature>
<dbReference type="Pfam" id="PF17921">
    <property type="entry name" value="Integrase_H2C2"/>
    <property type="match status" value="1"/>
</dbReference>
<gene>
    <name evidence="2" type="ORF">KI387_038006</name>
</gene>
<sequence>CVREDEISDILKSCHDEPSGGHYSVKRTAHKILGTGYYFPSLYKDVKKYIKRCDPCHKMGQPTFTNEMPLQPQV</sequence>
<dbReference type="EMBL" id="JAHRHJ020000007">
    <property type="protein sequence ID" value="KAH9310095.1"/>
    <property type="molecule type" value="Genomic_DNA"/>
</dbReference>
<dbReference type="PANTHER" id="PTHR47266">
    <property type="entry name" value="ENDONUCLEASE-RELATED"/>
    <property type="match status" value="1"/>
</dbReference>
<dbReference type="AlphaFoldDB" id="A0AA38FTQ8"/>
<keyword evidence="3" id="KW-1185">Reference proteome</keyword>
<comment type="caution">
    <text evidence="2">The sequence shown here is derived from an EMBL/GenBank/DDBJ whole genome shotgun (WGS) entry which is preliminary data.</text>
</comment>
<feature type="non-terminal residue" evidence="2">
    <location>
        <position position="74"/>
    </location>
</feature>
<reference evidence="2 3" key="1">
    <citation type="journal article" date="2021" name="Nat. Plants">
        <title>The Taxus genome provides insights into paclitaxel biosynthesis.</title>
        <authorList>
            <person name="Xiong X."/>
            <person name="Gou J."/>
            <person name="Liao Q."/>
            <person name="Li Y."/>
            <person name="Zhou Q."/>
            <person name="Bi G."/>
            <person name="Li C."/>
            <person name="Du R."/>
            <person name="Wang X."/>
            <person name="Sun T."/>
            <person name="Guo L."/>
            <person name="Liang H."/>
            <person name="Lu P."/>
            <person name="Wu Y."/>
            <person name="Zhang Z."/>
            <person name="Ro D.K."/>
            <person name="Shang Y."/>
            <person name="Huang S."/>
            <person name="Yan J."/>
        </authorList>
    </citation>
    <scope>NUCLEOTIDE SEQUENCE [LARGE SCALE GENOMIC DNA]</scope>
    <source>
        <strain evidence="2">Ta-2019</strain>
    </source>
</reference>
<dbReference type="Proteomes" id="UP000824469">
    <property type="component" value="Unassembled WGS sequence"/>
</dbReference>
<evidence type="ECO:0000313" key="3">
    <source>
        <dbReference type="Proteomes" id="UP000824469"/>
    </source>
</evidence>
<name>A0AA38FTQ8_TAXCH</name>
<dbReference type="OMA" id="DILWNCH"/>
<protein>
    <recommendedName>
        <fullName evidence="1">Integrase zinc-binding domain-containing protein</fullName>
    </recommendedName>
</protein>
<dbReference type="InterPro" id="IPR041588">
    <property type="entry name" value="Integrase_H2C2"/>
</dbReference>
<dbReference type="InterPro" id="IPR052160">
    <property type="entry name" value="Gypsy_RT_Integrase-like"/>
</dbReference>
<feature type="non-terminal residue" evidence="2">
    <location>
        <position position="1"/>
    </location>
</feature>
<organism evidence="2 3">
    <name type="scientific">Taxus chinensis</name>
    <name type="common">Chinese yew</name>
    <name type="synonym">Taxus wallichiana var. chinensis</name>
    <dbReference type="NCBI Taxonomy" id="29808"/>
    <lineage>
        <taxon>Eukaryota</taxon>
        <taxon>Viridiplantae</taxon>
        <taxon>Streptophyta</taxon>
        <taxon>Embryophyta</taxon>
        <taxon>Tracheophyta</taxon>
        <taxon>Spermatophyta</taxon>
        <taxon>Pinopsida</taxon>
        <taxon>Pinidae</taxon>
        <taxon>Conifers II</taxon>
        <taxon>Cupressales</taxon>
        <taxon>Taxaceae</taxon>
        <taxon>Taxus</taxon>
    </lineage>
</organism>
<accession>A0AA38FTQ8</accession>